<protein>
    <submittedName>
        <fullName evidence="2">Uncharacterized protein</fullName>
    </submittedName>
</protein>
<evidence type="ECO:0000313" key="2">
    <source>
        <dbReference type="EMBL" id="PWI75430.1"/>
    </source>
</evidence>
<proteinExistence type="predicted"/>
<dbReference type="Proteomes" id="UP000245956">
    <property type="component" value="Unassembled WGS sequence"/>
</dbReference>
<dbReference type="EMBL" id="JAWRVI010000040">
    <property type="protein sequence ID" value="KAK4086500.1"/>
    <property type="molecule type" value="Genomic_DNA"/>
</dbReference>
<evidence type="ECO:0000313" key="4">
    <source>
        <dbReference type="Proteomes" id="UP001287286"/>
    </source>
</evidence>
<name>A0A2U3ELV7_PURLI</name>
<reference evidence="1 4" key="4">
    <citation type="journal article" date="2024" name="Microbiol. Resour. Announc.">
        <title>Genome annotations for the ascomycete fungi Trichoderma harzianum, Trichoderma aggressivum, and Purpureocillium lilacinum.</title>
        <authorList>
            <person name="Beijen E.P.W."/>
            <person name="Ohm R.A."/>
        </authorList>
    </citation>
    <scope>NUCLEOTIDE SEQUENCE [LARGE SCALE GENOMIC DNA]</scope>
    <source>
        <strain evidence="1 4">CBS 150709</strain>
    </source>
</reference>
<accession>A0A2U3ELV7</accession>
<evidence type="ECO:0000313" key="3">
    <source>
        <dbReference type="Proteomes" id="UP000245956"/>
    </source>
</evidence>
<organism evidence="2 3">
    <name type="scientific">Purpureocillium lilacinum</name>
    <name type="common">Paecilomyces lilacinus</name>
    <dbReference type="NCBI Taxonomy" id="33203"/>
    <lineage>
        <taxon>Eukaryota</taxon>
        <taxon>Fungi</taxon>
        <taxon>Dikarya</taxon>
        <taxon>Ascomycota</taxon>
        <taxon>Pezizomycotina</taxon>
        <taxon>Sordariomycetes</taxon>
        <taxon>Hypocreomycetidae</taxon>
        <taxon>Hypocreales</taxon>
        <taxon>Ophiocordycipitaceae</taxon>
        <taxon>Purpureocillium</taxon>
    </lineage>
</organism>
<comment type="caution">
    <text evidence="2">The sequence shown here is derived from an EMBL/GenBank/DDBJ whole genome shotgun (WGS) entry which is preliminary data.</text>
</comment>
<dbReference type="EMBL" id="LCWV01000002">
    <property type="protein sequence ID" value="PWI75430.1"/>
    <property type="molecule type" value="Genomic_DNA"/>
</dbReference>
<gene>
    <name evidence="2" type="ORF">PCL_06088</name>
    <name evidence="1" type="ORF">Purlil1_9116</name>
</gene>
<dbReference type="Proteomes" id="UP001287286">
    <property type="component" value="Unassembled WGS sequence"/>
</dbReference>
<evidence type="ECO:0000313" key="1">
    <source>
        <dbReference type="EMBL" id="KAK4086500.1"/>
    </source>
</evidence>
<reference evidence="2" key="1">
    <citation type="submission" date="2015-05" db="EMBL/GenBank/DDBJ databases">
        <authorList>
            <person name="Wang D.B."/>
            <person name="Wang M."/>
        </authorList>
    </citation>
    <scope>NUCLEOTIDE SEQUENCE</scope>
    <source>
        <strain evidence="2">36-1</strain>
    </source>
</reference>
<reference evidence="1" key="3">
    <citation type="submission" date="2023-11" db="EMBL/GenBank/DDBJ databases">
        <authorList>
            <person name="Beijen E."/>
            <person name="Ohm R.A."/>
        </authorList>
    </citation>
    <scope>NUCLEOTIDE SEQUENCE</scope>
    <source>
        <strain evidence="1">CBS 150709</strain>
    </source>
</reference>
<keyword evidence="4" id="KW-1185">Reference proteome</keyword>
<reference evidence="2 3" key="2">
    <citation type="journal article" date="2016" name="Front. Microbiol.">
        <title>Genome and transcriptome sequences reveal the specific parasitism of the nematophagous Purpureocillium lilacinum 36-1.</title>
        <authorList>
            <person name="Xie J."/>
            <person name="Li S."/>
            <person name="Mo C."/>
            <person name="Xiao X."/>
            <person name="Peng D."/>
            <person name="Wang G."/>
            <person name="Xiao Y."/>
        </authorList>
    </citation>
    <scope>NUCLEOTIDE SEQUENCE [LARGE SCALE GENOMIC DNA]</scope>
    <source>
        <strain evidence="2 3">36-1</strain>
    </source>
</reference>
<sequence length="259" mass="27536">MDDEMPTGREVVCGGETVDGWMDGRTWREASKVPGRVCASQPFAGSYHVGVTRRATTDNDVLTSSTTTTCSFVGRFAVVNGRYFGPGAPFSEADGLLTAAASARRNDWGPWDLGILHRPPVIKGAPEGRSTAAGFDVYEEPALAACEIYPLGGAMQGSRPFVVAAGHACTLYEVHLDMPQLQAHGSSSSNSSGGPAIHPSIHPSIPAQSLSLLLLTLTPPVQSTTTFFRPCISTRLTSSQQPHAPTLARQFPNHLLLTY</sequence>
<dbReference type="AlphaFoldDB" id="A0A2U3ELV7"/>